<dbReference type="SUPFAM" id="SSF51735">
    <property type="entry name" value="NAD(P)-binding Rossmann-fold domains"/>
    <property type="match status" value="1"/>
</dbReference>
<evidence type="ECO:0000256" key="2">
    <source>
        <dbReference type="ARBA" id="ARBA00006054"/>
    </source>
</evidence>
<feature type="binding site" evidence="10">
    <location>
        <begin position="91"/>
        <end position="92"/>
    </location>
    <ligand>
        <name>NAD(+)</name>
        <dbReference type="ChEBI" id="CHEBI:57540"/>
    </ligand>
</feature>
<feature type="binding site" evidence="12">
    <location>
        <position position="94"/>
    </location>
    <ligand>
        <name>substrate</name>
    </ligand>
</feature>
<dbReference type="GO" id="GO:0006096">
    <property type="term" value="P:glycolytic process"/>
    <property type="evidence" value="ECO:0007669"/>
    <property type="project" value="UniProtKB-UniRule"/>
</dbReference>
<dbReference type="InterPro" id="IPR001557">
    <property type="entry name" value="L-lactate/malate_DH"/>
</dbReference>
<organism evidence="16 17">
    <name type="scientific">Secundilactobacillus collinoides DSM 20515 = JCM 1123</name>
    <dbReference type="NCBI Taxonomy" id="1423733"/>
    <lineage>
        <taxon>Bacteria</taxon>
        <taxon>Bacillati</taxon>
        <taxon>Bacillota</taxon>
        <taxon>Bacilli</taxon>
        <taxon>Lactobacillales</taxon>
        <taxon>Lactobacillaceae</taxon>
        <taxon>Secundilactobacillus</taxon>
    </lineage>
</organism>
<comment type="catalytic activity">
    <reaction evidence="8 10">
        <text>(S)-lactate + NAD(+) = pyruvate + NADH + H(+)</text>
        <dbReference type="Rhea" id="RHEA:23444"/>
        <dbReference type="ChEBI" id="CHEBI:15361"/>
        <dbReference type="ChEBI" id="CHEBI:15378"/>
        <dbReference type="ChEBI" id="CHEBI:16651"/>
        <dbReference type="ChEBI" id="CHEBI:57540"/>
        <dbReference type="ChEBI" id="CHEBI:57945"/>
        <dbReference type="EC" id="1.1.1.27"/>
    </reaction>
</comment>
<evidence type="ECO:0000256" key="12">
    <source>
        <dbReference type="PIRSR" id="PIRSR000102-2"/>
    </source>
</evidence>
<feature type="domain" description="Lactate/malate dehydrogenase C-terminal" evidence="15">
    <location>
        <begin position="157"/>
        <end position="314"/>
    </location>
</feature>
<keyword evidence="7 10" id="KW-0520">NAD</keyword>
<accession>A0A0R2BQS7</accession>
<dbReference type="Gene3D" id="3.90.110.10">
    <property type="entry name" value="Lactate dehydrogenase/glycoside hydrolase, family 4, C-terminal"/>
    <property type="match status" value="1"/>
</dbReference>
<dbReference type="InterPro" id="IPR015955">
    <property type="entry name" value="Lactate_DH/Glyco_Ohase_4_C"/>
</dbReference>
<dbReference type="NCBIfam" id="TIGR01771">
    <property type="entry name" value="L-LDH-NAD"/>
    <property type="match status" value="1"/>
</dbReference>
<keyword evidence="6 10" id="KW-0560">Oxidoreductase</keyword>
<dbReference type="InterPro" id="IPR001236">
    <property type="entry name" value="Lactate/malate_DH_N"/>
</dbReference>
<feature type="active site" description="Proton acceptor" evidence="10 11">
    <location>
        <position position="187"/>
    </location>
</feature>
<dbReference type="PIRSF" id="PIRSF000102">
    <property type="entry name" value="Lac_mal_DH"/>
    <property type="match status" value="1"/>
</dbReference>
<feature type="binding site" evidence="12">
    <location>
        <position position="163"/>
    </location>
    <ligand>
        <name>substrate</name>
    </ligand>
</feature>
<feature type="binding site" evidence="10">
    <location>
        <position position="237"/>
    </location>
    <ligand>
        <name>substrate</name>
    </ligand>
</feature>
<dbReference type="PRINTS" id="PR00086">
    <property type="entry name" value="LLDHDRGNASE"/>
</dbReference>
<feature type="binding site" evidence="10">
    <location>
        <position position="26"/>
    </location>
    <ligand>
        <name>NAD(+)</name>
        <dbReference type="ChEBI" id="CHEBI:57540"/>
    </ligand>
</feature>
<evidence type="ECO:0000256" key="10">
    <source>
        <dbReference type="HAMAP-Rule" id="MF_00488"/>
    </source>
</evidence>
<comment type="similarity">
    <text evidence="2 10">Belongs to the LDH/MDH superfamily. LDH family.</text>
</comment>
<name>A0A0R2BQS7_SECCO</name>
<feature type="domain" description="Lactate/malate dehydrogenase N-terminal" evidence="14">
    <location>
        <begin position="17"/>
        <end position="154"/>
    </location>
</feature>
<comment type="function">
    <text evidence="9 10">Catalyzes the conversion of lactate to pyruvate.</text>
</comment>
<dbReference type="PANTHER" id="PTHR43128">
    <property type="entry name" value="L-2-HYDROXYCARBOXYLATE DEHYDROGENASE (NAD(P)(+))"/>
    <property type="match status" value="1"/>
</dbReference>
<dbReference type="NCBIfam" id="NF000824">
    <property type="entry name" value="PRK00066.1"/>
    <property type="match status" value="1"/>
</dbReference>
<sequence length="319" mass="34057">MKDTERGLNTMLNKRRKVLLVGDGAVGSSFAFSLLQNCGIDELVVVDVKKEHAEGDVLDLEDVTPMMMPASLRTGDYSDAADADIVVITAGVPRKRGETRLDLVNKNTKILESIVTPIVNSGFDGCFVVSANPVDILTSLTQHISGFPKNRVIGTGTSLDSARLQVGLAKALDVSTSDVDAYILGEHGDSSFAAYNEATVGGKPLLNLPNVDRDQLAAIEDDVKKKGGQIIRQKGATFYGVAVSLMKICRSILLDENLVMPISAPLSGQYGLKDVYLGTPAVINAGGIRQVIEVPLSDEELAKMKNSAKKMNEILLAAE</sequence>
<evidence type="ECO:0000259" key="14">
    <source>
        <dbReference type="Pfam" id="PF00056"/>
    </source>
</evidence>
<comment type="subunit">
    <text evidence="3 10">Homotetramer.</text>
</comment>
<feature type="binding site" evidence="10">
    <location>
        <position position="113"/>
    </location>
    <ligand>
        <name>NAD(+)</name>
        <dbReference type="ChEBI" id="CHEBI:57540"/>
    </ligand>
</feature>
<comment type="caution">
    <text evidence="16">The sequence shown here is derived from an EMBL/GenBank/DDBJ whole genome shotgun (WGS) entry which is preliminary data.</text>
</comment>
<dbReference type="PANTHER" id="PTHR43128:SF16">
    <property type="entry name" value="L-LACTATE DEHYDROGENASE"/>
    <property type="match status" value="1"/>
</dbReference>
<dbReference type="Proteomes" id="UP000051845">
    <property type="component" value="Unassembled WGS sequence"/>
</dbReference>
<comment type="pathway">
    <text evidence="1 10">Fermentation; pyruvate fermentation to lactate; (S)-lactate from pyruvate: step 1/1.</text>
</comment>
<gene>
    <name evidence="10" type="primary">ldh</name>
    <name evidence="16" type="ORF">FC82_GL003107</name>
</gene>
<dbReference type="CDD" id="cd05291">
    <property type="entry name" value="HicDH_like"/>
    <property type="match status" value="1"/>
</dbReference>
<evidence type="ECO:0000256" key="5">
    <source>
        <dbReference type="ARBA" id="ARBA00016495"/>
    </source>
</evidence>
<feature type="binding site" evidence="13">
    <location>
        <position position="107"/>
    </location>
    <ligand>
        <name>NAD(+)</name>
        <dbReference type="ChEBI" id="CHEBI:57540"/>
    </ligand>
</feature>
<feature type="binding site" evidence="10">
    <location>
        <begin position="132"/>
        <end position="135"/>
    </location>
    <ligand>
        <name>substrate</name>
    </ligand>
</feature>
<dbReference type="Pfam" id="PF02866">
    <property type="entry name" value="Ldh_1_C"/>
    <property type="match status" value="1"/>
</dbReference>
<dbReference type="InterPro" id="IPR018177">
    <property type="entry name" value="L-lactate_DH_AS"/>
</dbReference>
<keyword evidence="10" id="KW-0963">Cytoplasm</keyword>
<dbReference type="GO" id="GO:0006089">
    <property type="term" value="P:lactate metabolic process"/>
    <property type="evidence" value="ECO:0007669"/>
    <property type="project" value="TreeGrafter"/>
</dbReference>
<evidence type="ECO:0000256" key="6">
    <source>
        <dbReference type="ARBA" id="ARBA00023002"/>
    </source>
</evidence>
<dbReference type="InterPro" id="IPR022383">
    <property type="entry name" value="Lactate/malate_DH_C"/>
</dbReference>
<dbReference type="STRING" id="33960.TY91_11410"/>
<evidence type="ECO:0000313" key="16">
    <source>
        <dbReference type="EMBL" id="KRM77731.1"/>
    </source>
</evidence>
<reference evidence="16 17" key="1">
    <citation type="journal article" date="2015" name="Genome Announc.">
        <title>Expanding the biotechnology potential of lactobacilli through comparative genomics of 213 strains and associated genera.</title>
        <authorList>
            <person name="Sun Z."/>
            <person name="Harris H.M."/>
            <person name="McCann A."/>
            <person name="Guo C."/>
            <person name="Argimon S."/>
            <person name="Zhang W."/>
            <person name="Yang X."/>
            <person name="Jeffery I.B."/>
            <person name="Cooney J.C."/>
            <person name="Kagawa T.F."/>
            <person name="Liu W."/>
            <person name="Song Y."/>
            <person name="Salvetti E."/>
            <person name="Wrobel A."/>
            <person name="Rasinkangas P."/>
            <person name="Parkhill J."/>
            <person name="Rea M.C."/>
            <person name="O'Sullivan O."/>
            <person name="Ritari J."/>
            <person name="Douillard F.P."/>
            <person name="Paul Ross R."/>
            <person name="Yang R."/>
            <person name="Briner A.E."/>
            <person name="Felis G.E."/>
            <person name="de Vos W.M."/>
            <person name="Barrangou R."/>
            <person name="Klaenhammer T.R."/>
            <person name="Caufield P.W."/>
            <person name="Cui Y."/>
            <person name="Zhang H."/>
            <person name="O'Toole P.W."/>
        </authorList>
    </citation>
    <scope>NUCLEOTIDE SEQUENCE [LARGE SCALE GENOMIC DNA]</scope>
    <source>
        <strain evidence="16 17">DSM 20515</strain>
    </source>
</reference>
<feature type="binding site" evidence="10 12">
    <location>
        <position position="100"/>
    </location>
    <ligand>
        <name>substrate</name>
    </ligand>
</feature>
<dbReference type="HAMAP" id="MF_00488">
    <property type="entry name" value="Lactate_dehydrog"/>
    <property type="match status" value="1"/>
</dbReference>
<dbReference type="FunFam" id="3.40.50.720:FF:000018">
    <property type="entry name" value="Malate dehydrogenase"/>
    <property type="match status" value="1"/>
</dbReference>
<dbReference type="EMBL" id="AYYR01000009">
    <property type="protein sequence ID" value="KRM77731.1"/>
    <property type="molecule type" value="Genomic_DNA"/>
</dbReference>
<feature type="binding site" evidence="10">
    <location>
        <position position="155"/>
    </location>
    <ligand>
        <name>NAD(+)</name>
        <dbReference type="ChEBI" id="CHEBI:57540"/>
    </ligand>
</feature>
<dbReference type="AlphaFoldDB" id="A0A0R2BQS7"/>
<evidence type="ECO:0000256" key="9">
    <source>
        <dbReference type="ARBA" id="ARBA00056904"/>
    </source>
</evidence>
<dbReference type="EC" id="1.1.1.27" evidence="4 10"/>
<protein>
    <recommendedName>
        <fullName evidence="5 10">L-lactate dehydrogenase</fullName>
        <shortName evidence="10">L-LDH</shortName>
        <ecNumber evidence="4 10">1.1.1.27</ecNumber>
    </recommendedName>
</protein>
<dbReference type="GO" id="GO:0004459">
    <property type="term" value="F:L-lactate dehydrogenase (NAD+) activity"/>
    <property type="evidence" value="ECO:0007669"/>
    <property type="project" value="UniProtKB-UniRule"/>
</dbReference>
<dbReference type="PATRIC" id="fig|1423733.4.peg.3230"/>
<evidence type="ECO:0000256" key="1">
    <source>
        <dbReference type="ARBA" id="ARBA00004843"/>
    </source>
</evidence>
<evidence type="ECO:0000313" key="17">
    <source>
        <dbReference type="Proteomes" id="UP000051845"/>
    </source>
</evidence>
<evidence type="ECO:0000256" key="3">
    <source>
        <dbReference type="ARBA" id="ARBA00011881"/>
    </source>
</evidence>
<evidence type="ECO:0000256" key="4">
    <source>
        <dbReference type="ARBA" id="ARBA00012967"/>
    </source>
</evidence>
<feature type="binding site" evidence="10">
    <location>
        <begin position="160"/>
        <end position="163"/>
    </location>
    <ligand>
        <name>substrate</name>
    </ligand>
</feature>
<dbReference type="SUPFAM" id="SSF56327">
    <property type="entry name" value="LDH C-terminal domain-like"/>
    <property type="match status" value="1"/>
</dbReference>
<dbReference type="InterPro" id="IPR011304">
    <property type="entry name" value="L-lactate_DH"/>
</dbReference>
<evidence type="ECO:0000256" key="11">
    <source>
        <dbReference type="PIRSR" id="PIRSR000102-1"/>
    </source>
</evidence>
<feature type="binding site" evidence="13">
    <location>
        <begin position="22"/>
        <end position="27"/>
    </location>
    <ligand>
        <name>NAD(+)</name>
        <dbReference type="ChEBI" id="CHEBI:57540"/>
    </ligand>
</feature>
<comment type="caution">
    <text evidence="10">Lacks conserved residue(s) required for the propagation of feature annotation.</text>
</comment>
<dbReference type="Gene3D" id="3.40.50.720">
    <property type="entry name" value="NAD(P)-binding Rossmann-like Domain"/>
    <property type="match status" value="1"/>
</dbReference>
<evidence type="ECO:0000256" key="8">
    <source>
        <dbReference type="ARBA" id="ARBA00049258"/>
    </source>
</evidence>
<evidence type="ECO:0000259" key="15">
    <source>
        <dbReference type="Pfam" id="PF02866"/>
    </source>
</evidence>
<comment type="subcellular location">
    <subcellularLocation>
        <location evidence="10">Cytoplasm</location>
    </subcellularLocation>
</comment>
<dbReference type="Pfam" id="PF00056">
    <property type="entry name" value="Ldh_1_N"/>
    <property type="match status" value="1"/>
</dbReference>
<proteinExistence type="inferred from homology"/>
<dbReference type="GO" id="GO:0005737">
    <property type="term" value="C:cytoplasm"/>
    <property type="evidence" value="ECO:0007669"/>
    <property type="project" value="UniProtKB-SubCell"/>
</dbReference>
<dbReference type="UniPathway" id="UPA00554">
    <property type="reaction ID" value="UER00611"/>
</dbReference>
<dbReference type="PROSITE" id="PS00064">
    <property type="entry name" value="L_LDH"/>
    <property type="match status" value="1"/>
</dbReference>
<evidence type="ECO:0000256" key="7">
    <source>
        <dbReference type="ARBA" id="ARBA00023027"/>
    </source>
</evidence>
<feature type="binding site" evidence="10">
    <location>
        <position position="77"/>
    </location>
    <ligand>
        <name>NAD(+)</name>
        <dbReference type="ChEBI" id="CHEBI:57540"/>
    </ligand>
</feature>
<feature type="binding site" evidence="12">
    <location>
        <position position="132"/>
    </location>
    <ligand>
        <name>substrate</name>
    </ligand>
</feature>
<dbReference type="InterPro" id="IPR036291">
    <property type="entry name" value="NAD(P)-bd_dom_sf"/>
</dbReference>
<feature type="binding site" evidence="10 13">
    <location>
        <position position="47"/>
    </location>
    <ligand>
        <name>NAD(+)</name>
        <dbReference type="ChEBI" id="CHEBI:57540"/>
    </ligand>
</feature>
<evidence type="ECO:0000256" key="13">
    <source>
        <dbReference type="PIRSR" id="PIRSR000102-3"/>
    </source>
</evidence>